<protein>
    <recommendedName>
        <fullName evidence="3">FBD domain-containing protein</fullName>
    </recommendedName>
</protein>
<reference evidence="1" key="1">
    <citation type="submission" date="2019-10" db="EMBL/GenBank/DDBJ databases">
        <authorList>
            <person name="Zhang R."/>
            <person name="Pan Y."/>
            <person name="Wang J."/>
            <person name="Ma R."/>
            <person name="Yu S."/>
        </authorList>
    </citation>
    <scope>NUCLEOTIDE SEQUENCE</scope>
    <source>
        <strain evidence="1">LA-IB0</strain>
        <tissue evidence="1">Leaf</tissue>
    </source>
</reference>
<organism evidence="1 2">
    <name type="scientific">Buddleja alternifolia</name>
    <dbReference type="NCBI Taxonomy" id="168488"/>
    <lineage>
        <taxon>Eukaryota</taxon>
        <taxon>Viridiplantae</taxon>
        <taxon>Streptophyta</taxon>
        <taxon>Embryophyta</taxon>
        <taxon>Tracheophyta</taxon>
        <taxon>Spermatophyta</taxon>
        <taxon>Magnoliopsida</taxon>
        <taxon>eudicotyledons</taxon>
        <taxon>Gunneridae</taxon>
        <taxon>Pentapetalae</taxon>
        <taxon>asterids</taxon>
        <taxon>lamiids</taxon>
        <taxon>Lamiales</taxon>
        <taxon>Scrophulariaceae</taxon>
        <taxon>Buddlejeae</taxon>
        <taxon>Buddleja</taxon>
    </lineage>
</organism>
<sequence>MNLKYLALQTEYEESDLVRIGEFLKLCPELEILVLDSLDEKDGRDSKEFKSKLLILEIPSLKQVEMKNYHGSENELYVVGVLKTHKVVLQKIVAFQREVNGKLPPPFVLFDTS</sequence>
<gene>
    <name evidence="1" type="ORF">BUALT_Bualt03G0203400</name>
</gene>
<dbReference type="EMBL" id="WHWC01000003">
    <property type="protein sequence ID" value="KAG8386964.1"/>
    <property type="molecule type" value="Genomic_DNA"/>
</dbReference>
<dbReference type="Proteomes" id="UP000826271">
    <property type="component" value="Unassembled WGS sequence"/>
</dbReference>
<comment type="caution">
    <text evidence="1">The sequence shown here is derived from an EMBL/GenBank/DDBJ whole genome shotgun (WGS) entry which is preliminary data.</text>
</comment>
<accession>A0AAV6XWT9</accession>
<dbReference type="AlphaFoldDB" id="A0AAV6XWT9"/>
<proteinExistence type="predicted"/>
<evidence type="ECO:0000313" key="2">
    <source>
        <dbReference type="Proteomes" id="UP000826271"/>
    </source>
</evidence>
<evidence type="ECO:0000313" key="1">
    <source>
        <dbReference type="EMBL" id="KAG8386964.1"/>
    </source>
</evidence>
<name>A0AAV6XWT9_9LAMI</name>
<keyword evidence="2" id="KW-1185">Reference proteome</keyword>
<evidence type="ECO:0008006" key="3">
    <source>
        <dbReference type="Google" id="ProtNLM"/>
    </source>
</evidence>